<dbReference type="GO" id="GO:0006508">
    <property type="term" value="P:proteolysis"/>
    <property type="evidence" value="ECO:0007669"/>
    <property type="project" value="UniProtKB-KW"/>
</dbReference>
<feature type="active site" description="Charge relay system" evidence="7">
    <location>
        <position position="192"/>
    </location>
</feature>
<evidence type="ECO:0000256" key="1">
    <source>
        <dbReference type="ARBA" id="ARBA00011073"/>
    </source>
</evidence>
<keyword evidence="4 7" id="KW-0378">Hydrolase</keyword>
<evidence type="ECO:0000256" key="6">
    <source>
        <dbReference type="ARBA" id="ARBA00023145"/>
    </source>
</evidence>
<evidence type="ECO:0000256" key="9">
    <source>
        <dbReference type="SAM" id="SignalP"/>
    </source>
</evidence>
<evidence type="ECO:0000313" key="12">
    <source>
        <dbReference type="Proteomes" id="UP001146351"/>
    </source>
</evidence>
<evidence type="ECO:0000256" key="3">
    <source>
        <dbReference type="ARBA" id="ARBA00022729"/>
    </source>
</evidence>
<keyword evidence="2 7" id="KW-0645">Protease</keyword>
<keyword evidence="3 9" id="KW-0732">Signal</keyword>
<proteinExistence type="inferred from homology"/>
<keyword evidence="5 7" id="KW-0720">Serine protease</keyword>
<dbReference type="PRINTS" id="PR00723">
    <property type="entry name" value="SUBTILISIN"/>
</dbReference>
<protein>
    <recommendedName>
        <fullName evidence="10">Peptidase S8/S53 domain-containing protein</fullName>
    </recommendedName>
</protein>
<dbReference type="AlphaFoldDB" id="A0A9W9LH89"/>
<feature type="signal peptide" evidence="9">
    <location>
        <begin position="1"/>
        <end position="22"/>
    </location>
</feature>
<feature type="region of interest" description="Disordered" evidence="8">
    <location>
        <begin position="104"/>
        <end position="140"/>
    </location>
</feature>
<evidence type="ECO:0000259" key="10">
    <source>
        <dbReference type="Pfam" id="PF00082"/>
    </source>
</evidence>
<keyword evidence="12" id="KW-1185">Reference proteome</keyword>
<evidence type="ECO:0000256" key="5">
    <source>
        <dbReference type="ARBA" id="ARBA00022825"/>
    </source>
</evidence>
<comment type="caution">
    <text evidence="11">The sequence shown here is derived from an EMBL/GenBank/DDBJ whole genome shotgun (WGS) entry which is preliminary data.</text>
</comment>
<dbReference type="Pfam" id="PF00082">
    <property type="entry name" value="Peptidase_S8"/>
    <property type="match status" value="1"/>
</dbReference>
<dbReference type="OrthoDB" id="4227149at2759"/>
<reference evidence="11" key="1">
    <citation type="submission" date="2022-11" db="EMBL/GenBank/DDBJ databases">
        <authorList>
            <person name="Petersen C."/>
        </authorList>
    </citation>
    <scope>NUCLEOTIDE SEQUENCE</scope>
    <source>
        <strain evidence="11">IBT 21917</strain>
    </source>
</reference>
<gene>
    <name evidence="11" type="ORF">N7492_008590</name>
</gene>
<feature type="active site" description="Charge relay system" evidence="7">
    <location>
        <position position="228"/>
    </location>
</feature>
<name>A0A9W9LH89_9EURO</name>
<comment type="similarity">
    <text evidence="1 7">Belongs to the peptidase S8 family.</text>
</comment>
<feature type="compositionally biased region" description="Basic and acidic residues" evidence="8">
    <location>
        <begin position="104"/>
        <end position="117"/>
    </location>
</feature>
<feature type="chain" id="PRO_5040800563" description="Peptidase S8/S53 domain-containing protein" evidence="9">
    <location>
        <begin position="23"/>
        <end position="442"/>
    </location>
</feature>
<sequence>MHFAKAFPALLVSSLLTTSVFAHPSNLHGPGQVLTHEPRESTAEYLIRPNDHYNVYEYEMKLYDVVPQDSVYTAEFCRFGILYWSTKLTSAQAKSLEDPSVEITKLDSNDNQKRDDASFDPFDDVLESAQHPPQNDTADAVQPFFLRRDGIVSQSDASDDMKVIATKKGKSRASAYRYKSSAGQGVTVFVIDSGFQVGASVREFPKASSYQFLYAKFATRGKDDPAGHGTRVASRIVGTKYGLAKNVNLVFVKVDLGLQNAWPSVIDALGKVSDYVLEEGISKGVINMSFKLPVPPNRKIVEDLETELDSLSDDGMVLNTSSGNEGIAIDSHPALLKQKIPAMNVVGAVDNDGKIWSRSNTAKYVNLYVPGVDLRLVGKDGNDNNAGRGHSGTSYSCAGASAIAAYLYREKESAAEVNKALVDFSWSRINGGPDVIYNGVDG</sequence>
<dbReference type="PANTHER" id="PTHR43806">
    <property type="entry name" value="PEPTIDASE S8"/>
    <property type="match status" value="1"/>
</dbReference>
<evidence type="ECO:0000256" key="8">
    <source>
        <dbReference type="SAM" id="MobiDB-lite"/>
    </source>
</evidence>
<dbReference type="SUPFAM" id="SSF52743">
    <property type="entry name" value="Subtilisin-like"/>
    <property type="match status" value="1"/>
</dbReference>
<dbReference type="InterPro" id="IPR022398">
    <property type="entry name" value="Peptidase_S8_His-AS"/>
</dbReference>
<organism evidence="11 12">
    <name type="scientific">Penicillium capsulatum</name>
    <dbReference type="NCBI Taxonomy" id="69766"/>
    <lineage>
        <taxon>Eukaryota</taxon>
        <taxon>Fungi</taxon>
        <taxon>Dikarya</taxon>
        <taxon>Ascomycota</taxon>
        <taxon>Pezizomycotina</taxon>
        <taxon>Eurotiomycetes</taxon>
        <taxon>Eurotiomycetidae</taxon>
        <taxon>Eurotiales</taxon>
        <taxon>Aspergillaceae</taxon>
        <taxon>Penicillium</taxon>
    </lineage>
</organism>
<dbReference type="Proteomes" id="UP001146351">
    <property type="component" value="Unassembled WGS sequence"/>
</dbReference>
<dbReference type="InterPro" id="IPR050131">
    <property type="entry name" value="Peptidase_S8_subtilisin-like"/>
</dbReference>
<dbReference type="GO" id="GO:0004252">
    <property type="term" value="F:serine-type endopeptidase activity"/>
    <property type="evidence" value="ECO:0007669"/>
    <property type="project" value="UniProtKB-UniRule"/>
</dbReference>
<dbReference type="PROSITE" id="PS51892">
    <property type="entry name" value="SUBTILASE"/>
    <property type="match status" value="1"/>
</dbReference>
<reference evidence="11" key="2">
    <citation type="journal article" date="2023" name="IMA Fungus">
        <title>Comparative genomic study of the Penicillium genus elucidates a diverse pangenome and 15 lateral gene transfer events.</title>
        <authorList>
            <person name="Petersen C."/>
            <person name="Sorensen T."/>
            <person name="Nielsen M.R."/>
            <person name="Sondergaard T.E."/>
            <person name="Sorensen J.L."/>
            <person name="Fitzpatrick D.A."/>
            <person name="Frisvad J.C."/>
            <person name="Nielsen K.L."/>
        </authorList>
    </citation>
    <scope>NUCLEOTIDE SEQUENCE</scope>
    <source>
        <strain evidence="11">IBT 21917</strain>
    </source>
</reference>
<dbReference type="PANTHER" id="PTHR43806:SF11">
    <property type="entry name" value="CEREVISIN-RELATED"/>
    <property type="match status" value="1"/>
</dbReference>
<accession>A0A9W9LH89</accession>
<evidence type="ECO:0000313" key="11">
    <source>
        <dbReference type="EMBL" id="KAJ5155787.1"/>
    </source>
</evidence>
<dbReference type="EMBL" id="JAPQKO010000006">
    <property type="protein sequence ID" value="KAJ5155787.1"/>
    <property type="molecule type" value="Genomic_DNA"/>
</dbReference>
<dbReference type="Gene3D" id="3.40.50.200">
    <property type="entry name" value="Peptidase S8/S53 domain"/>
    <property type="match status" value="1"/>
</dbReference>
<dbReference type="PROSITE" id="PS00137">
    <property type="entry name" value="SUBTILASE_HIS"/>
    <property type="match status" value="1"/>
</dbReference>
<feature type="active site" description="Charge relay system" evidence="7">
    <location>
        <position position="394"/>
    </location>
</feature>
<keyword evidence="6" id="KW-0865">Zymogen</keyword>
<evidence type="ECO:0000256" key="4">
    <source>
        <dbReference type="ARBA" id="ARBA00022801"/>
    </source>
</evidence>
<evidence type="ECO:0000256" key="2">
    <source>
        <dbReference type="ARBA" id="ARBA00022670"/>
    </source>
</evidence>
<dbReference type="InterPro" id="IPR000209">
    <property type="entry name" value="Peptidase_S8/S53_dom"/>
</dbReference>
<dbReference type="InterPro" id="IPR015500">
    <property type="entry name" value="Peptidase_S8_subtilisin-rel"/>
</dbReference>
<evidence type="ECO:0000256" key="7">
    <source>
        <dbReference type="PROSITE-ProRule" id="PRU01240"/>
    </source>
</evidence>
<dbReference type="InterPro" id="IPR036852">
    <property type="entry name" value="Peptidase_S8/S53_dom_sf"/>
</dbReference>
<feature type="domain" description="Peptidase S8/S53" evidence="10">
    <location>
        <begin position="183"/>
        <end position="413"/>
    </location>
</feature>